<keyword evidence="1" id="KW-1133">Transmembrane helix</keyword>
<dbReference type="InterPro" id="IPR003425">
    <property type="entry name" value="CCB3/YggT"/>
</dbReference>
<name>A0ABP9R7D0_9RHOO</name>
<dbReference type="RefSeq" id="WP_345534752.1">
    <property type="nucleotide sequence ID" value="NZ_BAABLD010000017.1"/>
</dbReference>
<protein>
    <submittedName>
        <fullName evidence="2">YggT family protein</fullName>
    </submittedName>
</protein>
<feature type="transmembrane region" description="Helical" evidence="1">
    <location>
        <begin position="100"/>
        <end position="129"/>
    </location>
</feature>
<comment type="caution">
    <text evidence="2">The sequence shown here is derived from an EMBL/GenBank/DDBJ whole genome shotgun (WGS) entry which is preliminary data.</text>
</comment>
<keyword evidence="3" id="KW-1185">Reference proteome</keyword>
<accession>A0ABP9R7D0</accession>
<feature type="transmembrane region" description="Helical" evidence="1">
    <location>
        <begin position="6"/>
        <end position="26"/>
    </location>
</feature>
<organism evidence="2 3">
    <name type="scientific">Viridibacterium curvum</name>
    <dbReference type="NCBI Taxonomy" id="1101404"/>
    <lineage>
        <taxon>Bacteria</taxon>
        <taxon>Pseudomonadati</taxon>
        <taxon>Pseudomonadota</taxon>
        <taxon>Betaproteobacteria</taxon>
        <taxon>Rhodocyclales</taxon>
        <taxon>Rhodocyclaceae</taxon>
        <taxon>Viridibacterium</taxon>
    </lineage>
</organism>
<evidence type="ECO:0000256" key="1">
    <source>
        <dbReference type="SAM" id="Phobius"/>
    </source>
</evidence>
<proteinExistence type="predicted"/>
<keyword evidence="1" id="KW-0472">Membrane</keyword>
<dbReference type="Pfam" id="PF02325">
    <property type="entry name" value="CCB3_YggT"/>
    <property type="match status" value="2"/>
</dbReference>
<evidence type="ECO:0000313" key="2">
    <source>
        <dbReference type="EMBL" id="GAA5172439.1"/>
    </source>
</evidence>
<dbReference type="Proteomes" id="UP001500547">
    <property type="component" value="Unassembled WGS sequence"/>
</dbReference>
<feature type="transmembrane region" description="Helical" evidence="1">
    <location>
        <begin position="69"/>
        <end position="88"/>
    </location>
</feature>
<keyword evidence="1" id="KW-0812">Transmembrane</keyword>
<dbReference type="EMBL" id="BAABLD010000017">
    <property type="protein sequence ID" value="GAA5172439.1"/>
    <property type="molecule type" value="Genomic_DNA"/>
</dbReference>
<gene>
    <name evidence="2" type="ORF">GCM10025770_38600</name>
</gene>
<evidence type="ECO:0000313" key="3">
    <source>
        <dbReference type="Proteomes" id="UP001500547"/>
    </source>
</evidence>
<reference evidence="3" key="1">
    <citation type="journal article" date="2019" name="Int. J. Syst. Evol. Microbiol.">
        <title>The Global Catalogue of Microorganisms (GCM) 10K type strain sequencing project: providing services to taxonomists for standard genome sequencing and annotation.</title>
        <authorList>
            <consortium name="The Broad Institute Genomics Platform"/>
            <consortium name="The Broad Institute Genome Sequencing Center for Infectious Disease"/>
            <person name="Wu L."/>
            <person name="Ma J."/>
        </authorList>
    </citation>
    <scope>NUCLEOTIDE SEQUENCE [LARGE SCALE GENOMIC DNA]</scope>
    <source>
        <strain evidence="3">JCM 18715</strain>
    </source>
</reference>
<sequence length="181" mass="19969">MLIQVFIYLLQTVVGFFTMMLLVRTVMRWMRISFINQVGQFVLATTNWAVLPAQRILPTIGKLDTSALVPAWLLQVLQALLVSVLMGYSLANPAAVAVRALIAGSMALISSALYLLLFALILTAIISWVNPYSPIAPTLNQLTRPFLDPIRKVIPPVANVDLSPMILMVFIWGLLLFVFGG</sequence>
<feature type="transmembrane region" description="Helical" evidence="1">
    <location>
        <begin position="162"/>
        <end position="180"/>
    </location>
</feature>